<sequence>MDRKQASLVLVAAALMILFNLFQLVPPLSSTSLAIDFSLGESTSRPYILRVRVEKTRLVDEFHTATAPVPRMIVRLDDKTGVTNSNGYATFTTTPGKHVITISSPQLILPTYSVDVDIQDYITELRVLYIEDRFRIEAASVSIDSVSQTSHVRAFYTIPFNTTYYVGSPYLVYVNFEQYFKIFNGDSITAYTPNIEVNYQGPFNIMIPTEEGASMVSESTVQDLIQVIISLYSYVPAYRVENQLLRMS</sequence>
<comment type="caution">
    <text evidence="1">The sequence shown here is derived from an EMBL/GenBank/DDBJ whole genome shotgun (WGS) entry which is preliminary data.</text>
</comment>
<dbReference type="SUPFAM" id="SSF49464">
    <property type="entry name" value="Carboxypeptidase regulatory domain-like"/>
    <property type="match status" value="1"/>
</dbReference>
<name>A0A7J3VRJ2_CALS0</name>
<dbReference type="InterPro" id="IPR008969">
    <property type="entry name" value="CarboxyPept-like_regulatory"/>
</dbReference>
<accession>A0A7J3VRJ2</accession>
<gene>
    <name evidence="1" type="ORF">ENM31_00555</name>
</gene>
<protein>
    <submittedName>
        <fullName evidence="1">Uncharacterized protein</fullName>
    </submittedName>
</protein>
<reference evidence="1" key="1">
    <citation type="journal article" date="2020" name="mSystems">
        <title>Genome- and Community-Level Interaction Insights into Carbon Utilization and Element Cycling Functions of Hydrothermarchaeota in Hydrothermal Sediment.</title>
        <authorList>
            <person name="Zhou Z."/>
            <person name="Liu Y."/>
            <person name="Xu W."/>
            <person name="Pan J."/>
            <person name="Luo Z.H."/>
            <person name="Li M."/>
        </authorList>
    </citation>
    <scope>NUCLEOTIDE SEQUENCE [LARGE SCALE GENOMIC DNA]</scope>
    <source>
        <strain evidence="1">SpSt-1074</strain>
    </source>
</reference>
<organism evidence="1">
    <name type="scientific">Caldiarchaeum subterraneum</name>
    <dbReference type="NCBI Taxonomy" id="311458"/>
    <lineage>
        <taxon>Archaea</taxon>
        <taxon>Nitrososphaerota</taxon>
        <taxon>Candidatus Caldarchaeales</taxon>
        <taxon>Candidatus Caldarchaeaceae</taxon>
        <taxon>Candidatus Caldarchaeum</taxon>
    </lineage>
</organism>
<dbReference type="AlphaFoldDB" id="A0A7J3VRJ2"/>
<evidence type="ECO:0000313" key="1">
    <source>
        <dbReference type="EMBL" id="HHM43774.1"/>
    </source>
</evidence>
<dbReference type="EMBL" id="DRXH01000022">
    <property type="protein sequence ID" value="HHM43774.1"/>
    <property type="molecule type" value="Genomic_DNA"/>
</dbReference>
<proteinExistence type="predicted"/>